<evidence type="ECO:0000259" key="8">
    <source>
        <dbReference type="PROSITE" id="PS50940"/>
    </source>
</evidence>
<feature type="domain" description="EGF-like" evidence="7">
    <location>
        <begin position="204"/>
        <end position="243"/>
    </location>
</feature>
<organism evidence="9 10">
    <name type="scientific">Patella caerulea</name>
    <name type="common">Rayed Mediterranean limpet</name>
    <dbReference type="NCBI Taxonomy" id="87958"/>
    <lineage>
        <taxon>Eukaryota</taxon>
        <taxon>Metazoa</taxon>
        <taxon>Spiralia</taxon>
        <taxon>Lophotrochozoa</taxon>
        <taxon>Mollusca</taxon>
        <taxon>Gastropoda</taxon>
        <taxon>Patellogastropoda</taxon>
        <taxon>Patelloidea</taxon>
        <taxon>Patellidae</taxon>
        <taxon>Patella</taxon>
    </lineage>
</organism>
<evidence type="ECO:0000256" key="3">
    <source>
        <dbReference type="ARBA" id="ARBA00022737"/>
    </source>
</evidence>
<feature type="chain" id="PRO_5043051960" evidence="6">
    <location>
        <begin position="20"/>
        <end position="534"/>
    </location>
</feature>
<keyword evidence="2 6" id="KW-0732">Signal</keyword>
<feature type="disulfide bond" evidence="5">
    <location>
        <begin position="86"/>
        <end position="103"/>
    </location>
</feature>
<dbReference type="GO" id="GO:0005509">
    <property type="term" value="F:calcium ion binding"/>
    <property type="evidence" value="ECO:0007669"/>
    <property type="project" value="InterPro"/>
</dbReference>
<dbReference type="AlphaFoldDB" id="A0AAN8KC94"/>
<feature type="disulfide bond" evidence="5">
    <location>
        <begin position="105"/>
        <end position="114"/>
    </location>
</feature>
<dbReference type="SUPFAM" id="SSF57625">
    <property type="entry name" value="Invertebrate chitin-binding proteins"/>
    <property type="match status" value="2"/>
</dbReference>
<dbReference type="GO" id="GO:0005886">
    <property type="term" value="C:plasma membrane"/>
    <property type="evidence" value="ECO:0007669"/>
    <property type="project" value="TreeGrafter"/>
</dbReference>
<dbReference type="GO" id="GO:0008061">
    <property type="term" value="F:chitin binding"/>
    <property type="evidence" value="ECO:0007669"/>
    <property type="project" value="InterPro"/>
</dbReference>
<feature type="signal peptide" evidence="6">
    <location>
        <begin position="1"/>
        <end position="19"/>
    </location>
</feature>
<dbReference type="PRINTS" id="PR00010">
    <property type="entry name" value="EGFBLOOD"/>
</dbReference>
<evidence type="ECO:0000256" key="1">
    <source>
        <dbReference type="ARBA" id="ARBA00022536"/>
    </source>
</evidence>
<feature type="domain" description="EGF-like" evidence="7">
    <location>
        <begin position="286"/>
        <end position="322"/>
    </location>
</feature>
<dbReference type="InterPro" id="IPR001881">
    <property type="entry name" value="EGF-like_Ca-bd_dom"/>
</dbReference>
<dbReference type="InterPro" id="IPR002557">
    <property type="entry name" value="Chitin-bd_dom"/>
</dbReference>
<dbReference type="Gene3D" id="2.10.25.10">
    <property type="entry name" value="Laminin"/>
    <property type="match status" value="10"/>
</dbReference>
<feature type="disulfide bond" evidence="5">
    <location>
        <begin position="450"/>
        <end position="460"/>
    </location>
</feature>
<sequence length="534" mass="56478">MKSFLILATFLMYTTGASAACEHGAYLPHADCGKFYQCNWGEAITMDCPGGLHFNPAINVCDWPQTAGCTPGTNPASPNACDSSPCVNGVCYESSTVISGYTCSCATGYTGDRCQTTTDDKCLSNPCVRGTCTSGTFTFTCTCPANYGGDRCQFFVGSSSNCNPNPCKNSGQCSESAFNSNGFVCSCVGSYTGPTCETPSSGYTEVLCTSNLPGTSCLNGGVCVWSNGFYCSCLASHTGPRCETPVGSTNTVCNTNPCLNGGVCSPSTSGYTCACPSNYIGNKCETYNFCSSTPCNNGGVCYNEVSNYRCACSDNYSGQRCDTFIGATDPCVSQPCQNNGICVRDAIGSSTYRCRCQLNYSGDFCQVYTPANPCESNPCSPGGSCVQTTGGNFQCQCFTAYSGDRCEIYKNFCAGKTCSNNGVCTSQATGYQCTCDTGFTGENCEYRNFCESNPCINGTCYNDVSSYRCGCPFGFAGNPCIDCNNLWQCAKNRNAYVVPDAMDDTKYIICQDGTKTTISCGAGQKFVPMKIECV</sequence>
<feature type="disulfide bond" evidence="5">
    <location>
        <begin position="233"/>
        <end position="242"/>
    </location>
</feature>
<protein>
    <submittedName>
        <fullName evidence="9">Uncharacterized protein</fullName>
    </submittedName>
</protein>
<dbReference type="GO" id="GO:0007157">
    <property type="term" value="P:heterophilic cell-cell adhesion via plasma membrane cell adhesion molecules"/>
    <property type="evidence" value="ECO:0007669"/>
    <property type="project" value="TreeGrafter"/>
</dbReference>
<feature type="disulfide bond" evidence="5">
    <location>
        <begin position="312"/>
        <end position="321"/>
    </location>
</feature>
<dbReference type="GO" id="GO:0005576">
    <property type="term" value="C:extracellular region"/>
    <property type="evidence" value="ECO:0007669"/>
    <property type="project" value="InterPro"/>
</dbReference>
<feature type="domain" description="EGF-like" evidence="7">
    <location>
        <begin position="446"/>
        <end position="481"/>
    </location>
</feature>
<comment type="caution">
    <text evidence="9">The sequence shown here is derived from an EMBL/GenBank/DDBJ whole genome shotgun (WGS) entry which is preliminary data.</text>
</comment>
<evidence type="ECO:0000313" key="10">
    <source>
        <dbReference type="Proteomes" id="UP001347796"/>
    </source>
</evidence>
<dbReference type="Proteomes" id="UP001347796">
    <property type="component" value="Unassembled WGS sequence"/>
</dbReference>
<feature type="disulfide bond" evidence="5">
    <location>
        <begin position="122"/>
        <end position="132"/>
    </location>
</feature>
<dbReference type="PROSITE" id="PS51257">
    <property type="entry name" value="PROKAR_LIPOPROTEIN"/>
    <property type="match status" value="1"/>
</dbReference>
<proteinExistence type="predicted"/>
<keyword evidence="4 5" id="KW-1015">Disulfide bond</keyword>
<evidence type="ECO:0000256" key="6">
    <source>
        <dbReference type="SAM" id="SignalP"/>
    </source>
</evidence>
<dbReference type="InterPro" id="IPR000742">
    <property type="entry name" value="EGF"/>
</dbReference>
<dbReference type="PROSITE" id="PS01186">
    <property type="entry name" value="EGF_2"/>
    <property type="match status" value="2"/>
</dbReference>
<keyword evidence="1 5" id="KW-0245">EGF-like domain</keyword>
<feature type="disulfide bond" evidence="5">
    <location>
        <begin position="187"/>
        <end position="196"/>
    </location>
</feature>
<feature type="domain" description="EGF-like" evidence="7">
    <location>
        <begin position="409"/>
        <end position="445"/>
    </location>
</feature>
<keyword evidence="10" id="KW-1185">Reference proteome</keyword>
<dbReference type="GO" id="GO:0032991">
    <property type="term" value="C:protein-containing complex"/>
    <property type="evidence" value="ECO:0007669"/>
    <property type="project" value="TreeGrafter"/>
</dbReference>
<dbReference type="SUPFAM" id="SSF57196">
    <property type="entry name" value="EGF/Laminin"/>
    <property type="match status" value="10"/>
</dbReference>
<feature type="domain" description="EGF-like" evidence="7">
    <location>
        <begin position="158"/>
        <end position="197"/>
    </location>
</feature>
<feature type="domain" description="Chitin-binding type-2" evidence="8">
    <location>
        <begin position="486"/>
        <end position="534"/>
    </location>
</feature>
<reference evidence="9 10" key="1">
    <citation type="submission" date="2024-01" db="EMBL/GenBank/DDBJ databases">
        <title>The genome of the rayed Mediterranean limpet Patella caerulea (Linnaeus, 1758).</title>
        <authorList>
            <person name="Anh-Thu Weber A."/>
            <person name="Halstead-Nussloch G."/>
        </authorList>
    </citation>
    <scope>NUCLEOTIDE SEQUENCE [LARGE SCALE GENOMIC DNA]</scope>
    <source>
        <strain evidence="9">AATW-2023a</strain>
        <tissue evidence="9">Whole specimen</tissue>
    </source>
</reference>
<dbReference type="GO" id="GO:0045197">
    <property type="term" value="P:establishment or maintenance of epithelial cell apical/basal polarity"/>
    <property type="evidence" value="ECO:0007669"/>
    <property type="project" value="TreeGrafter"/>
</dbReference>
<evidence type="ECO:0000256" key="4">
    <source>
        <dbReference type="ARBA" id="ARBA00023157"/>
    </source>
</evidence>
<dbReference type="InterPro" id="IPR036508">
    <property type="entry name" value="Chitin-bd_dom_sf"/>
</dbReference>
<dbReference type="PROSITE" id="PS00010">
    <property type="entry name" value="ASX_HYDROXYL"/>
    <property type="match status" value="2"/>
</dbReference>
<feature type="domain" description="EGF-like" evidence="7">
    <location>
        <begin position="77"/>
        <end position="115"/>
    </location>
</feature>
<dbReference type="InterPro" id="IPR000152">
    <property type="entry name" value="EGF-type_Asp/Asn_hydroxyl_site"/>
</dbReference>
<dbReference type="SMART" id="SM00179">
    <property type="entry name" value="EGF_CA"/>
    <property type="match status" value="8"/>
</dbReference>
<name>A0AAN8KC94_PATCE</name>
<feature type="disulfide bond" evidence="5">
    <location>
        <begin position="471"/>
        <end position="480"/>
    </location>
</feature>
<feature type="domain" description="EGF-like" evidence="7">
    <location>
        <begin position="327"/>
        <end position="366"/>
    </location>
</feature>
<dbReference type="SMART" id="SM00494">
    <property type="entry name" value="ChtBD2"/>
    <property type="match status" value="1"/>
</dbReference>
<evidence type="ECO:0000313" key="9">
    <source>
        <dbReference type="EMBL" id="KAK6192343.1"/>
    </source>
</evidence>
<dbReference type="PROSITE" id="PS50026">
    <property type="entry name" value="EGF_3"/>
    <property type="match status" value="10"/>
</dbReference>
<accession>A0AAN8KC94</accession>
<evidence type="ECO:0000256" key="2">
    <source>
        <dbReference type="ARBA" id="ARBA00022729"/>
    </source>
</evidence>
<feature type="domain" description="EGF-like" evidence="7">
    <location>
        <begin position="118"/>
        <end position="153"/>
    </location>
</feature>
<dbReference type="PROSITE" id="PS00022">
    <property type="entry name" value="EGF_1"/>
    <property type="match status" value="10"/>
</dbReference>
<feature type="disulfide bond" evidence="5">
    <location>
        <begin position="81"/>
        <end position="91"/>
    </location>
</feature>
<evidence type="ECO:0000259" key="7">
    <source>
        <dbReference type="PROSITE" id="PS50026"/>
    </source>
</evidence>
<feature type="disulfide bond" evidence="5">
    <location>
        <begin position="143"/>
        <end position="152"/>
    </location>
</feature>
<dbReference type="SMART" id="SM00181">
    <property type="entry name" value="EGF"/>
    <property type="match status" value="10"/>
</dbReference>
<comment type="caution">
    <text evidence="5">Lacks conserved residue(s) required for the propagation of feature annotation.</text>
</comment>
<dbReference type="Gene3D" id="2.170.140.10">
    <property type="entry name" value="Chitin binding domain"/>
    <property type="match status" value="1"/>
</dbReference>
<feature type="domain" description="Chitin-binding type-2" evidence="8">
    <location>
        <begin position="18"/>
        <end position="71"/>
    </location>
</feature>
<feature type="disulfide bond" evidence="5">
    <location>
        <begin position="275"/>
        <end position="284"/>
    </location>
</feature>
<feature type="domain" description="EGF-like" evidence="7">
    <location>
        <begin position="249"/>
        <end position="285"/>
    </location>
</feature>
<evidence type="ECO:0000256" key="5">
    <source>
        <dbReference type="PROSITE-ProRule" id="PRU00076"/>
    </source>
</evidence>
<dbReference type="CDD" id="cd00054">
    <property type="entry name" value="EGF_CA"/>
    <property type="match status" value="3"/>
</dbReference>
<dbReference type="PANTHER" id="PTHR24049:SF22">
    <property type="entry name" value="DROSOPHILA CRUMBS HOMOLOG"/>
    <property type="match status" value="1"/>
</dbReference>
<dbReference type="EMBL" id="JAZGQO010000002">
    <property type="protein sequence ID" value="KAK6192343.1"/>
    <property type="molecule type" value="Genomic_DNA"/>
</dbReference>
<dbReference type="InterPro" id="IPR051022">
    <property type="entry name" value="Notch_Cell-Fate_Det"/>
</dbReference>
<feature type="disulfide bond" evidence="5">
    <location>
        <begin position="435"/>
        <end position="444"/>
    </location>
</feature>
<dbReference type="Pfam" id="PF00008">
    <property type="entry name" value="EGF"/>
    <property type="match status" value="4"/>
</dbReference>
<feature type="domain" description="EGF-like" evidence="7">
    <location>
        <begin position="370"/>
        <end position="407"/>
    </location>
</feature>
<gene>
    <name evidence="9" type="ORF">SNE40_003825</name>
</gene>
<feature type="disulfide bond" evidence="5">
    <location>
        <begin position="356"/>
        <end position="365"/>
    </location>
</feature>
<feature type="disulfide bond" evidence="5">
    <location>
        <begin position="397"/>
        <end position="406"/>
    </location>
</feature>
<keyword evidence="3" id="KW-0677">Repeat</keyword>
<dbReference type="PROSITE" id="PS50940">
    <property type="entry name" value="CHIT_BIND_II"/>
    <property type="match status" value="2"/>
</dbReference>
<dbReference type="PANTHER" id="PTHR24049">
    <property type="entry name" value="CRUMBS FAMILY MEMBER"/>
    <property type="match status" value="1"/>
</dbReference>